<dbReference type="SMART" id="SM00248">
    <property type="entry name" value="ANK"/>
    <property type="match status" value="9"/>
</dbReference>
<evidence type="ECO:0000256" key="3">
    <source>
        <dbReference type="PROSITE-ProRule" id="PRU00023"/>
    </source>
</evidence>
<keyword evidence="2 3" id="KW-0040">ANK repeat</keyword>
<dbReference type="Pfam" id="PF12796">
    <property type="entry name" value="Ank_2"/>
    <property type="match status" value="2"/>
</dbReference>
<dbReference type="PANTHER" id="PTHR24173">
    <property type="entry name" value="ANKYRIN REPEAT CONTAINING"/>
    <property type="match status" value="1"/>
</dbReference>
<dbReference type="InterPro" id="IPR036770">
    <property type="entry name" value="Ankyrin_rpt-contain_sf"/>
</dbReference>
<feature type="repeat" description="ANK" evidence="3">
    <location>
        <begin position="69"/>
        <end position="101"/>
    </location>
</feature>
<feature type="repeat" description="ANK" evidence="3">
    <location>
        <begin position="33"/>
        <end position="67"/>
    </location>
</feature>
<feature type="repeat" description="ANK" evidence="3">
    <location>
        <begin position="142"/>
        <end position="170"/>
    </location>
</feature>
<sequence>MMQIHIYAQQGDIAGVAREIANGVDIDCLEEDNWQTPLMYALNSPNAGSDMIRFLLQHGANVNAVEPEPEHTVLELAVQSGNVEKVGLILDTGADINYRRRGEYDVLIDAMSGRDILQDENLIETLSLLISRGASVNGMSSYGETAIKVAAHVGRFDAVQLLLNAGANLEQLGWTQLMYAIVFEGLEQVQSLLEQGADQNVRDCWNRTPWLLSIQVGELPKVKLLLAAGANYNERGNCGQTPLMYAIGNNRVEVLQWLIAEGCDVEATDDFGNTALMMAAERGATDCVRILLEAGANAGRADNYDNRAIKMATNLEIVRMLVAAGEDLSDINDDMRRLLTGINRSTFSLSKLSPEQYFADKHPRFGRTNPELMEIPFWQAMIREGCSAYTAKQLFDDTENWQDLAWCYQRFGRTITQLPDGRVIEIAGEHEDYYDPDFCIYNDVVVYQGDGNFQIFGYPEDVFPPTDFHSATLVGEDIYIIGNLGYVDARIYYETPVYRLHCHTLKIDKIETTGDKPGWISRHKAYYKEPNQIYITGGKLWLMNDETSEYIDNSVDYVLDLIKLTWSRVCLTESKLWL</sequence>
<dbReference type="InterPro" id="IPR015915">
    <property type="entry name" value="Kelch-typ_b-propeller"/>
</dbReference>
<organism evidence="4 5">
    <name type="scientific">Mojavia pulchra JT2-VF2</name>
    <dbReference type="NCBI Taxonomy" id="287848"/>
    <lineage>
        <taxon>Bacteria</taxon>
        <taxon>Bacillati</taxon>
        <taxon>Cyanobacteriota</taxon>
        <taxon>Cyanophyceae</taxon>
        <taxon>Nostocales</taxon>
        <taxon>Nostocaceae</taxon>
    </lineage>
</organism>
<dbReference type="PROSITE" id="PS50088">
    <property type="entry name" value="ANK_REPEAT"/>
    <property type="match status" value="6"/>
</dbReference>
<evidence type="ECO:0000256" key="2">
    <source>
        <dbReference type="ARBA" id="ARBA00023043"/>
    </source>
</evidence>
<evidence type="ECO:0000256" key="1">
    <source>
        <dbReference type="ARBA" id="ARBA00022737"/>
    </source>
</evidence>
<dbReference type="InterPro" id="IPR011043">
    <property type="entry name" value="Gal_Oxase/kelch_b-propeller"/>
</dbReference>
<reference evidence="4" key="2">
    <citation type="journal article" date="2022" name="Microbiol. Resour. Announc.">
        <title>Metagenome Sequencing to Explore Phylogenomics of Terrestrial Cyanobacteria.</title>
        <authorList>
            <person name="Ward R.D."/>
            <person name="Stajich J.E."/>
            <person name="Johansen J.R."/>
            <person name="Huntemann M."/>
            <person name="Clum A."/>
            <person name="Foster B."/>
            <person name="Foster B."/>
            <person name="Roux S."/>
            <person name="Palaniappan K."/>
            <person name="Varghese N."/>
            <person name="Mukherjee S."/>
            <person name="Reddy T.B.K."/>
            <person name="Daum C."/>
            <person name="Copeland A."/>
            <person name="Chen I.A."/>
            <person name="Ivanova N.N."/>
            <person name="Kyrpides N.C."/>
            <person name="Shapiro N."/>
            <person name="Eloe-Fadrosh E.A."/>
            <person name="Pietrasiak N."/>
        </authorList>
    </citation>
    <scope>NUCLEOTIDE SEQUENCE</scope>
    <source>
        <strain evidence="4">JT2-VF2</strain>
    </source>
</reference>
<feature type="repeat" description="ANK" evidence="3">
    <location>
        <begin position="271"/>
        <end position="303"/>
    </location>
</feature>
<proteinExistence type="predicted"/>
<feature type="repeat" description="ANK" evidence="3">
    <location>
        <begin position="172"/>
        <end position="204"/>
    </location>
</feature>
<dbReference type="SUPFAM" id="SSF50965">
    <property type="entry name" value="Galactose oxidase, central domain"/>
    <property type="match status" value="1"/>
</dbReference>
<dbReference type="Gene3D" id="2.120.10.80">
    <property type="entry name" value="Kelch-type beta propeller"/>
    <property type="match status" value="1"/>
</dbReference>
<dbReference type="PANTHER" id="PTHR24173:SF74">
    <property type="entry name" value="ANKYRIN REPEAT DOMAIN-CONTAINING PROTEIN 16"/>
    <property type="match status" value="1"/>
</dbReference>
<dbReference type="Proteomes" id="UP000715781">
    <property type="component" value="Unassembled WGS sequence"/>
</dbReference>
<dbReference type="EMBL" id="JAHHHN010000028">
    <property type="protein sequence ID" value="MBW4564956.1"/>
    <property type="molecule type" value="Genomic_DNA"/>
</dbReference>
<accession>A0A951Q435</accession>
<evidence type="ECO:0000313" key="5">
    <source>
        <dbReference type="Proteomes" id="UP000715781"/>
    </source>
</evidence>
<dbReference type="Pfam" id="PF00023">
    <property type="entry name" value="Ank"/>
    <property type="match status" value="2"/>
</dbReference>
<comment type="caution">
    <text evidence="4">The sequence shown here is derived from an EMBL/GenBank/DDBJ whole genome shotgun (WGS) entry which is preliminary data.</text>
</comment>
<reference evidence="4" key="1">
    <citation type="submission" date="2021-05" db="EMBL/GenBank/DDBJ databases">
        <authorList>
            <person name="Pietrasiak N."/>
            <person name="Ward R."/>
            <person name="Stajich J.E."/>
            <person name="Kurbessoian T."/>
        </authorList>
    </citation>
    <scope>NUCLEOTIDE SEQUENCE</scope>
    <source>
        <strain evidence="4">JT2-VF2</strain>
    </source>
</reference>
<dbReference type="InterPro" id="IPR002110">
    <property type="entry name" value="Ankyrin_rpt"/>
</dbReference>
<dbReference type="SUPFAM" id="SSF48403">
    <property type="entry name" value="Ankyrin repeat"/>
    <property type="match status" value="1"/>
</dbReference>
<keyword evidence="1" id="KW-0677">Repeat</keyword>
<dbReference type="PROSITE" id="PS50297">
    <property type="entry name" value="ANK_REP_REGION"/>
    <property type="match status" value="6"/>
</dbReference>
<evidence type="ECO:0000313" key="4">
    <source>
        <dbReference type="EMBL" id="MBW4564956.1"/>
    </source>
</evidence>
<feature type="repeat" description="ANK" evidence="3">
    <location>
        <begin position="238"/>
        <end position="270"/>
    </location>
</feature>
<name>A0A951Q435_9NOST</name>
<gene>
    <name evidence="4" type="ORF">KME32_28380</name>
</gene>
<protein>
    <submittedName>
        <fullName evidence="4">Ankyrin repeat domain-containing protein</fullName>
    </submittedName>
</protein>
<dbReference type="Gene3D" id="1.25.40.20">
    <property type="entry name" value="Ankyrin repeat-containing domain"/>
    <property type="match status" value="1"/>
</dbReference>
<dbReference type="AlphaFoldDB" id="A0A951Q435"/>